<dbReference type="NCBIfam" id="TIGR00229">
    <property type="entry name" value="sensory_box"/>
    <property type="match status" value="2"/>
</dbReference>
<dbReference type="SUPFAM" id="SSF55785">
    <property type="entry name" value="PYP-like sensor domain (PAS domain)"/>
    <property type="match status" value="2"/>
</dbReference>
<dbReference type="Pfam" id="PF08448">
    <property type="entry name" value="PAS_4"/>
    <property type="match status" value="1"/>
</dbReference>
<dbReference type="InterPro" id="IPR003018">
    <property type="entry name" value="GAF"/>
</dbReference>
<dbReference type="Gene3D" id="3.30.450.20">
    <property type="entry name" value="PAS domain"/>
    <property type="match status" value="2"/>
</dbReference>
<dbReference type="SMART" id="SM00065">
    <property type="entry name" value="GAF"/>
    <property type="match status" value="2"/>
</dbReference>
<dbReference type="InterPro" id="IPR013656">
    <property type="entry name" value="PAS_4"/>
</dbReference>
<dbReference type="SMART" id="SM00267">
    <property type="entry name" value="GGDEF"/>
    <property type="match status" value="1"/>
</dbReference>
<dbReference type="Pfam" id="PF00990">
    <property type="entry name" value="GGDEF"/>
    <property type="match status" value="1"/>
</dbReference>
<dbReference type="FunFam" id="3.20.20.450:FF:000001">
    <property type="entry name" value="Cyclic di-GMP phosphodiesterase yahA"/>
    <property type="match status" value="1"/>
</dbReference>
<evidence type="ECO:0000259" key="2">
    <source>
        <dbReference type="PROSITE" id="PS50112"/>
    </source>
</evidence>
<dbReference type="RefSeq" id="WP_062187272.1">
    <property type="nucleotide sequence ID" value="NZ_LRRD01000003.1"/>
</dbReference>
<dbReference type="PANTHER" id="PTHR44757:SF2">
    <property type="entry name" value="BIOFILM ARCHITECTURE MAINTENANCE PROTEIN MBAA"/>
    <property type="match status" value="1"/>
</dbReference>
<dbReference type="PROSITE" id="PS50887">
    <property type="entry name" value="GGDEF"/>
    <property type="match status" value="1"/>
</dbReference>
<dbReference type="GO" id="GO:0071111">
    <property type="term" value="F:cyclic-guanylate-specific phosphodiesterase activity"/>
    <property type="evidence" value="ECO:0007669"/>
    <property type="project" value="UniProtKB-EC"/>
</dbReference>
<dbReference type="PROSITE" id="PS50112">
    <property type="entry name" value="PAS"/>
    <property type="match status" value="1"/>
</dbReference>
<dbReference type="CDD" id="cd01949">
    <property type="entry name" value="GGDEF"/>
    <property type="match status" value="1"/>
</dbReference>
<comment type="caution">
    <text evidence="6">The sequence shown here is derived from an EMBL/GenBank/DDBJ whole genome shotgun (WGS) entry which is preliminary data.</text>
</comment>
<dbReference type="EC" id="3.1.4.52" evidence="6"/>
<dbReference type="SMART" id="SM00091">
    <property type="entry name" value="PAS"/>
    <property type="match status" value="2"/>
</dbReference>
<evidence type="ECO:0000259" key="3">
    <source>
        <dbReference type="PROSITE" id="PS50113"/>
    </source>
</evidence>
<dbReference type="GO" id="GO:0071732">
    <property type="term" value="P:cellular response to nitric oxide"/>
    <property type="evidence" value="ECO:0007669"/>
    <property type="project" value="UniProtKB-ARBA"/>
</dbReference>
<dbReference type="Gene3D" id="3.30.70.270">
    <property type="match status" value="1"/>
</dbReference>
<dbReference type="PROSITE" id="PS50883">
    <property type="entry name" value="EAL"/>
    <property type="match status" value="1"/>
</dbReference>
<dbReference type="Pfam" id="PF13426">
    <property type="entry name" value="PAS_9"/>
    <property type="match status" value="1"/>
</dbReference>
<dbReference type="SUPFAM" id="SSF55073">
    <property type="entry name" value="Nucleotide cyclase"/>
    <property type="match status" value="1"/>
</dbReference>
<dbReference type="SMART" id="SM00086">
    <property type="entry name" value="PAC"/>
    <property type="match status" value="2"/>
</dbReference>
<dbReference type="SUPFAM" id="SSF141868">
    <property type="entry name" value="EAL domain-like"/>
    <property type="match status" value="1"/>
</dbReference>
<dbReference type="InterPro" id="IPR052155">
    <property type="entry name" value="Biofilm_reg_signaling"/>
</dbReference>
<dbReference type="Pfam" id="PF13185">
    <property type="entry name" value="GAF_2"/>
    <property type="match status" value="2"/>
</dbReference>
<dbReference type="PANTHER" id="PTHR44757">
    <property type="entry name" value="DIGUANYLATE CYCLASE DGCP"/>
    <property type="match status" value="1"/>
</dbReference>
<name>A0A149W1C4_9PROT</name>
<dbReference type="InterPro" id="IPR043128">
    <property type="entry name" value="Rev_trsase/Diguanyl_cyclase"/>
</dbReference>
<dbReference type="EMBL" id="LRRD01000003">
    <property type="protein sequence ID" value="KXW59240.1"/>
    <property type="molecule type" value="Genomic_DNA"/>
</dbReference>
<dbReference type="STRING" id="1789004.FEMY_01530"/>
<evidence type="ECO:0000313" key="6">
    <source>
        <dbReference type="EMBL" id="KXW59240.1"/>
    </source>
</evidence>
<dbReference type="PROSITE" id="PS50113">
    <property type="entry name" value="PAC"/>
    <property type="match status" value="2"/>
</dbReference>
<dbReference type="Pfam" id="PF00563">
    <property type="entry name" value="EAL"/>
    <property type="match status" value="1"/>
</dbReference>
<sequence length="1026" mass="114826">MLPNETERILEMVATGAPLSESLRALVKFLESRGPGLRGSVLLLDQEGVRVYHGASSFPLPPAPALIATMNDQSLRSQASSDGTEIFRSEPVFVENIALENGLHACWSIPIIDAKKRVLGTLALYYAQPRLSTPEHLRLIDIVTHIASIAISREHEEDALRQSETAFRRLFESSRDAIMTLNIDKGFLSGNPATIALFRCADEAEFISLSPAAVSPELQPDGRRSDEKAREMMQLALDKGSHFFEWMHKRTDGTEFYADVLLTRMNSGPNSLIQATVRDISERKSAEMKLQRITQLYVALSQCNQAIVRCPSEAELLPQVCRDVVKFGGLKMAWIGMLDSATNQIIPVAFFGAGQDYLKTLDISVEADKPSGCGPTGTALRENRAVWCQDFRKEPMTIPWQEIAIQYGWAASAALPLHRNGQTIGTFTLYADTAHAFDESIQSLLLEMTLDIDYALTSFDRENRRQKAEDNLRESEQRLRTIIETEPECITVIGLQGELMDINATGLKILEVSTLEEAKQHYLRDFILPEFHKNFDTLYQQVTQGVNTIAEFEIIGLQGTRRQVEVHAAPLRDAKGNITALLSITRDITERRRNEARIQYLANYDALTGLPNRTQLDEHLRYALSLAKRSNGYLALMFLDLDRFKEINDSLGHGIGDDLLIMVAKRLQSLLREEDTISRLGGDEFIVMLPGSDAQGAAQVAQKILDIVAAPYQIEQYELSVTISIGIAVYPGDGINLESLSKSADTAMYRAKNEGRNSYRFFTPEMQARTTRNMQLVNALRHALECDQFDLYYQPQISLVTNRIIGAEALLRWNHPELGQVSPAEFVPVAEDTGLIIPIGEWVIRRAIQQLRQWLDRGISPIVIAVNLSAVQFLFSNLSVLIPRLLQEASVPSHLFELELTEGVAMHDPQGAIAILTSLFEQGIRLSIDDFGTGYSSLNYLKKFNVNKLKIDQSFVQNISTAEEDRAIIAAIISMAKSLGLKTIAEGVETREQLIFLREQGCNEGQGYYFSQPLPVSQFDTWLFHR</sequence>
<dbReference type="InterPro" id="IPR035965">
    <property type="entry name" value="PAS-like_dom_sf"/>
</dbReference>
<accession>A0A149W1C4</accession>
<dbReference type="InterPro" id="IPR029016">
    <property type="entry name" value="GAF-like_dom_sf"/>
</dbReference>
<dbReference type="CDD" id="cd01948">
    <property type="entry name" value="EAL"/>
    <property type="match status" value="1"/>
</dbReference>
<keyword evidence="7" id="KW-1185">Reference proteome</keyword>
<dbReference type="InterPro" id="IPR035919">
    <property type="entry name" value="EAL_sf"/>
</dbReference>
<feature type="domain" description="PAC" evidence="3">
    <location>
        <begin position="548"/>
        <end position="600"/>
    </location>
</feature>
<dbReference type="InterPro" id="IPR000014">
    <property type="entry name" value="PAS"/>
</dbReference>
<feature type="domain" description="EAL" evidence="4">
    <location>
        <begin position="773"/>
        <end position="1026"/>
    </location>
</feature>
<evidence type="ECO:0000259" key="5">
    <source>
        <dbReference type="PROSITE" id="PS50887"/>
    </source>
</evidence>
<reference evidence="6 7" key="1">
    <citation type="submission" date="2016-01" db="EMBL/GenBank/DDBJ databases">
        <title>Genome sequence of the acidophilic iron oxidising Ferrovum strain Z-31.</title>
        <authorList>
            <person name="Poehlein A."/>
            <person name="Ullrich S.R."/>
            <person name="Schloemann M."/>
            <person name="Muehling M."/>
            <person name="Daniel R."/>
        </authorList>
    </citation>
    <scope>NUCLEOTIDE SEQUENCE [LARGE SCALE GENOMIC DNA]</scope>
    <source>
        <strain evidence="6 7">Z-31</strain>
    </source>
</reference>
<dbReference type="PATRIC" id="fig|1789004.3.peg.152"/>
<organism evidence="6 7">
    <name type="scientific">Ferrovum myxofaciens</name>
    <dbReference type="NCBI Taxonomy" id="416213"/>
    <lineage>
        <taxon>Bacteria</taxon>
        <taxon>Pseudomonadati</taxon>
        <taxon>Pseudomonadota</taxon>
        <taxon>Betaproteobacteria</taxon>
        <taxon>Ferrovales</taxon>
        <taxon>Ferrovaceae</taxon>
        <taxon>Ferrovum</taxon>
    </lineage>
</organism>
<evidence type="ECO:0000313" key="7">
    <source>
        <dbReference type="Proteomes" id="UP000075653"/>
    </source>
</evidence>
<dbReference type="SMART" id="SM00052">
    <property type="entry name" value="EAL"/>
    <property type="match status" value="1"/>
</dbReference>
<evidence type="ECO:0000256" key="1">
    <source>
        <dbReference type="ARBA" id="ARBA00051114"/>
    </source>
</evidence>
<protein>
    <submittedName>
        <fullName evidence="6">Cyclic di-GMP phosphodiesterase Gmr</fullName>
        <ecNumber evidence="6">3.1.4.52</ecNumber>
    </submittedName>
</protein>
<dbReference type="Gene3D" id="3.30.450.40">
    <property type="match status" value="2"/>
</dbReference>
<evidence type="ECO:0000259" key="4">
    <source>
        <dbReference type="PROSITE" id="PS50883"/>
    </source>
</evidence>
<dbReference type="InterPro" id="IPR001633">
    <property type="entry name" value="EAL_dom"/>
</dbReference>
<comment type="catalytic activity">
    <reaction evidence="1">
        <text>3',3'-c-di-GMP + H2O = 5'-phosphoguanylyl(3'-&gt;5')guanosine + H(+)</text>
        <dbReference type="Rhea" id="RHEA:24902"/>
        <dbReference type="ChEBI" id="CHEBI:15377"/>
        <dbReference type="ChEBI" id="CHEBI:15378"/>
        <dbReference type="ChEBI" id="CHEBI:58754"/>
        <dbReference type="ChEBI" id="CHEBI:58805"/>
        <dbReference type="EC" id="3.1.4.52"/>
    </reaction>
    <physiologicalReaction direction="left-to-right" evidence="1">
        <dbReference type="Rhea" id="RHEA:24903"/>
    </physiologicalReaction>
</comment>
<dbReference type="Gene3D" id="3.20.20.450">
    <property type="entry name" value="EAL domain"/>
    <property type="match status" value="1"/>
</dbReference>
<feature type="domain" description="PAS" evidence="2">
    <location>
        <begin position="475"/>
        <end position="546"/>
    </location>
</feature>
<dbReference type="SUPFAM" id="SSF55781">
    <property type="entry name" value="GAF domain-like"/>
    <property type="match status" value="2"/>
</dbReference>
<dbReference type="InterPro" id="IPR001610">
    <property type="entry name" value="PAC"/>
</dbReference>
<dbReference type="InterPro" id="IPR029787">
    <property type="entry name" value="Nucleotide_cyclase"/>
</dbReference>
<proteinExistence type="predicted"/>
<feature type="domain" description="GGDEF" evidence="5">
    <location>
        <begin position="632"/>
        <end position="764"/>
    </location>
</feature>
<dbReference type="AlphaFoldDB" id="A0A149W1C4"/>
<dbReference type="InterPro" id="IPR000700">
    <property type="entry name" value="PAS-assoc_C"/>
</dbReference>
<feature type="domain" description="PAC" evidence="3">
    <location>
        <begin position="242"/>
        <end position="292"/>
    </location>
</feature>
<keyword evidence="6" id="KW-0378">Hydrolase</keyword>
<dbReference type="FunFam" id="3.30.70.270:FF:000001">
    <property type="entry name" value="Diguanylate cyclase domain protein"/>
    <property type="match status" value="1"/>
</dbReference>
<dbReference type="NCBIfam" id="TIGR00254">
    <property type="entry name" value="GGDEF"/>
    <property type="match status" value="1"/>
</dbReference>
<gene>
    <name evidence="6" type="primary">gmr_3</name>
    <name evidence="6" type="ORF">FEMY_01530</name>
</gene>
<dbReference type="InterPro" id="IPR000160">
    <property type="entry name" value="GGDEF_dom"/>
</dbReference>
<dbReference type="Proteomes" id="UP000075653">
    <property type="component" value="Unassembled WGS sequence"/>
</dbReference>